<feature type="region of interest" description="Disordered" evidence="1">
    <location>
        <begin position="70"/>
        <end position="89"/>
    </location>
</feature>
<dbReference type="EMBL" id="MCFJ01000026">
    <property type="protein sequence ID" value="ORY55663.1"/>
    <property type="molecule type" value="Genomic_DNA"/>
</dbReference>
<comment type="caution">
    <text evidence="2">The sequence shown here is derived from an EMBL/GenBank/DDBJ whole genome shotgun (WGS) entry which is preliminary data.</text>
</comment>
<organism evidence="2 3">
    <name type="scientific">Pseudomassariella vexata</name>
    <dbReference type="NCBI Taxonomy" id="1141098"/>
    <lineage>
        <taxon>Eukaryota</taxon>
        <taxon>Fungi</taxon>
        <taxon>Dikarya</taxon>
        <taxon>Ascomycota</taxon>
        <taxon>Pezizomycotina</taxon>
        <taxon>Sordariomycetes</taxon>
        <taxon>Xylariomycetidae</taxon>
        <taxon>Amphisphaeriales</taxon>
        <taxon>Pseudomassariaceae</taxon>
        <taxon>Pseudomassariella</taxon>
    </lineage>
</organism>
<sequence length="135" mass="14585">MAVEGWPKVFDLINDISGALVQEQWDNELLCIAAGFGCIPIMQRLLDTAVANPALKRELLLRDTLPAPVPMSTSGSARPPPSTTQTAKGNTVFQKAAADPAFRRCALVRQSDETPLGHFIFASSTNPDGLLNRRP</sequence>
<accession>A0A1Y2D8R9</accession>
<proteinExistence type="predicted"/>
<name>A0A1Y2D8R9_9PEZI</name>
<dbReference type="Proteomes" id="UP000193689">
    <property type="component" value="Unassembled WGS sequence"/>
</dbReference>
<evidence type="ECO:0000313" key="2">
    <source>
        <dbReference type="EMBL" id="ORY55663.1"/>
    </source>
</evidence>
<evidence type="ECO:0000313" key="3">
    <source>
        <dbReference type="Proteomes" id="UP000193689"/>
    </source>
</evidence>
<dbReference type="InParanoid" id="A0A1Y2D8R9"/>
<evidence type="ECO:0000256" key="1">
    <source>
        <dbReference type="SAM" id="MobiDB-lite"/>
    </source>
</evidence>
<dbReference type="AlphaFoldDB" id="A0A1Y2D8R9"/>
<gene>
    <name evidence="2" type="ORF">BCR38DRAFT_505895</name>
</gene>
<keyword evidence="3" id="KW-1185">Reference proteome</keyword>
<dbReference type="GeneID" id="63781142"/>
<reference evidence="2 3" key="1">
    <citation type="submission" date="2016-07" db="EMBL/GenBank/DDBJ databases">
        <title>Pervasive Adenine N6-methylation of Active Genes in Fungi.</title>
        <authorList>
            <consortium name="DOE Joint Genome Institute"/>
            <person name="Mondo S.J."/>
            <person name="Dannebaum R.O."/>
            <person name="Kuo R.C."/>
            <person name="Labutti K."/>
            <person name="Haridas S."/>
            <person name="Kuo A."/>
            <person name="Salamov A."/>
            <person name="Ahrendt S.R."/>
            <person name="Lipzen A."/>
            <person name="Sullivan W."/>
            <person name="Andreopoulos W.B."/>
            <person name="Clum A."/>
            <person name="Lindquist E."/>
            <person name="Daum C."/>
            <person name="Ramamoorthy G.K."/>
            <person name="Gryganskyi A."/>
            <person name="Culley D."/>
            <person name="Magnuson J.K."/>
            <person name="James T.Y."/>
            <person name="O'Malley M.A."/>
            <person name="Stajich J.E."/>
            <person name="Spatafora J.W."/>
            <person name="Visel A."/>
            <person name="Grigoriev I.V."/>
        </authorList>
    </citation>
    <scope>NUCLEOTIDE SEQUENCE [LARGE SCALE GENOMIC DNA]</scope>
    <source>
        <strain evidence="2 3">CBS 129021</strain>
    </source>
</reference>
<dbReference type="OrthoDB" id="163438at2759"/>
<dbReference type="RefSeq" id="XP_040709721.1">
    <property type="nucleotide sequence ID" value="XM_040864930.1"/>
</dbReference>
<protein>
    <submittedName>
        <fullName evidence="2">Uncharacterized protein</fullName>
    </submittedName>
</protein>